<keyword evidence="8" id="KW-0249">Electron transport</keyword>
<dbReference type="Gene3D" id="1.20.950.20">
    <property type="entry name" value="Transmembrane di-heme cytochromes, Chain C"/>
    <property type="match status" value="1"/>
</dbReference>
<dbReference type="InterPro" id="IPR011577">
    <property type="entry name" value="Cyt_b561_bac/Ni-Hgenase"/>
</dbReference>
<keyword evidence="3" id="KW-0813">Transport</keyword>
<evidence type="ECO:0000259" key="14">
    <source>
        <dbReference type="Pfam" id="PF01292"/>
    </source>
</evidence>
<feature type="domain" description="Cytochrome b561 bacterial/Ni-hydrogenase" evidence="14">
    <location>
        <begin position="114"/>
        <end position="279"/>
    </location>
</feature>
<evidence type="ECO:0000256" key="13">
    <source>
        <dbReference type="SAM" id="Phobius"/>
    </source>
</evidence>
<feature type="transmembrane region" description="Helical" evidence="13">
    <location>
        <begin position="155"/>
        <end position="176"/>
    </location>
</feature>
<evidence type="ECO:0000256" key="2">
    <source>
        <dbReference type="ARBA" id="ARBA00004651"/>
    </source>
</evidence>
<evidence type="ECO:0000256" key="12">
    <source>
        <dbReference type="ARBA" id="ARBA00037975"/>
    </source>
</evidence>
<evidence type="ECO:0000256" key="11">
    <source>
        <dbReference type="ARBA" id="ARBA00023136"/>
    </source>
</evidence>
<keyword evidence="11 13" id="KW-0472">Membrane</keyword>
<name>A0A023WSR5_STUST</name>
<evidence type="ECO:0000256" key="4">
    <source>
        <dbReference type="ARBA" id="ARBA00022475"/>
    </source>
</evidence>
<dbReference type="InterPro" id="IPR016174">
    <property type="entry name" value="Di-haem_cyt_TM"/>
</dbReference>
<dbReference type="GO" id="GO:0022904">
    <property type="term" value="P:respiratory electron transport chain"/>
    <property type="evidence" value="ECO:0007669"/>
    <property type="project" value="InterPro"/>
</dbReference>
<evidence type="ECO:0000256" key="3">
    <source>
        <dbReference type="ARBA" id="ARBA00022448"/>
    </source>
</evidence>
<evidence type="ECO:0000313" key="15">
    <source>
        <dbReference type="EMBL" id="AHY43006.1"/>
    </source>
</evidence>
<dbReference type="OrthoDB" id="8589936at2"/>
<dbReference type="GO" id="GO:0020037">
    <property type="term" value="F:heme binding"/>
    <property type="evidence" value="ECO:0007669"/>
    <property type="project" value="TreeGrafter"/>
</dbReference>
<evidence type="ECO:0000256" key="5">
    <source>
        <dbReference type="ARBA" id="ARBA00022617"/>
    </source>
</evidence>
<evidence type="ECO:0000256" key="10">
    <source>
        <dbReference type="ARBA" id="ARBA00023004"/>
    </source>
</evidence>
<dbReference type="EMBL" id="CP007509">
    <property type="protein sequence ID" value="AHY43006.1"/>
    <property type="molecule type" value="Genomic_DNA"/>
</dbReference>
<dbReference type="InterPro" id="IPR052168">
    <property type="entry name" value="Cytochrome_b561_oxidase"/>
</dbReference>
<accession>A0A023WSR5</accession>
<dbReference type="PATRIC" id="fig|316.97.peg.2240"/>
<proteinExistence type="inferred from homology"/>
<dbReference type="GO" id="GO:0009055">
    <property type="term" value="F:electron transfer activity"/>
    <property type="evidence" value="ECO:0007669"/>
    <property type="project" value="InterPro"/>
</dbReference>
<dbReference type="InterPro" id="IPR014543">
    <property type="entry name" value="UCP028291"/>
</dbReference>
<protein>
    <submittedName>
        <fullName evidence="15">Cytochrome B561</fullName>
    </submittedName>
</protein>
<comment type="subcellular location">
    <subcellularLocation>
        <location evidence="2">Cell membrane</location>
        <topology evidence="2">Multi-pass membrane protein</topology>
    </subcellularLocation>
</comment>
<evidence type="ECO:0000256" key="1">
    <source>
        <dbReference type="ARBA" id="ARBA00001970"/>
    </source>
</evidence>
<keyword evidence="4" id="KW-1003">Cell membrane</keyword>
<gene>
    <name evidence="15" type="ORF">UIB01_11195</name>
</gene>
<dbReference type="PANTHER" id="PTHR30529">
    <property type="entry name" value="CYTOCHROME B561"/>
    <property type="match status" value="1"/>
</dbReference>
<keyword evidence="10" id="KW-0408">Iron</keyword>
<keyword evidence="7" id="KW-0479">Metal-binding</keyword>
<evidence type="ECO:0000256" key="7">
    <source>
        <dbReference type="ARBA" id="ARBA00022723"/>
    </source>
</evidence>
<dbReference type="PANTHER" id="PTHR30529:SF7">
    <property type="entry name" value="CYTOCHROME B561 BACTERIAL_NI-HYDROGENASE DOMAIN-CONTAINING PROTEIN"/>
    <property type="match status" value="1"/>
</dbReference>
<feature type="transmembrane region" description="Helical" evidence="13">
    <location>
        <begin position="117"/>
        <end position="135"/>
    </location>
</feature>
<evidence type="ECO:0000256" key="6">
    <source>
        <dbReference type="ARBA" id="ARBA00022692"/>
    </source>
</evidence>
<dbReference type="KEGG" id="pstu:UIB01_11195"/>
<evidence type="ECO:0000256" key="9">
    <source>
        <dbReference type="ARBA" id="ARBA00022989"/>
    </source>
</evidence>
<keyword evidence="9 13" id="KW-1133">Transmembrane helix</keyword>
<feature type="transmembrane region" description="Helical" evidence="13">
    <location>
        <begin position="248"/>
        <end position="269"/>
    </location>
</feature>
<comment type="similarity">
    <text evidence="12">Belongs to the cytochrome b561 family.</text>
</comment>
<evidence type="ECO:0000313" key="16">
    <source>
        <dbReference type="Proteomes" id="UP000025238"/>
    </source>
</evidence>
<reference evidence="15 16" key="1">
    <citation type="submission" date="2014-03" db="EMBL/GenBank/DDBJ databases">
        <title>Complete genome sequence of Pseudomonas stutzeri 19SMN4.</title>
        <authorList>
            <person name="Brunet-Galmes I."/>
            <person name="Nogales B."/>
            <person name="Busquets A."/>
            <person name="Pena A."/>
            <person name="Gomila M."/>
            <person name="Garcia-Valdes E."/>
            <person name="Lalucat J."/>
            <person name="Bennasar A."/>
            <person name="Bosch R."/>
        </authorList>
    </citation>
    <scope>NUCLEOTIDE SEQUENCE [LARGE SCALE GENOMIC DNA]</scope>
    <source>
        <strain evidence="15 16">19SMN4</strain>
    </source>
</reference>
<comment type="cofactor">
    <cofactor evidence="1">
        <name>heme b</name>
        <dbReference type="ChEBI" id="CHEBI:60344"/>
    </cofactor>
</comment>
<dbReference type="AlphaFoldDB" id="A0A023WSR5"/>
<feature type="transmembrane region" description="Helical" evidence="13">
    <location>
        <begin position="197"/>
        <end position="215"/>
    </location>
</feature>
<dbReference type="SUPFAM" id="SSF81342">
    <property type="entry name" value="Transmembrane di-heme cytochromes"/>
    <property type="match status" value="1"/>
</dbReference>
<keyword evidence="6 13" id="KW-0812">Transmembrane</keyword>
<dbReference type="GO" id="GO:0046872">
    <property type="term" value="F:metal ion binding"/>
    <property type="evidence" value="ECO:0007669"/>
    <property type="project" value="UniProtKB-KW"/>
</dbReference>
<dbReference type="Proteomes" id="UP000025238">
    <property type="component" value="Chromosome"/>
</dbReference>
<dbReference type="Pfam" id="PF09981">
    <property type="entry name" value="DUF2218"/>
    <property type="match status" value="1"/>
</dbReference>
<dbReference type="Gene3D" id="3.30.310.50">
    <property type="entry name" value="Alpha-D-phosphohexomutase, C-terminal domain"/>
    <property type="match status" value="1"/>
</dbReference>
<sequence>MYRSHSRITASNPSRLIKRLCNHWRHKFAVQLDEQGGDIELPLGRCSLRASEGCLHAQLESPDQAKLPQFQKVVAEHLERMAGDEPLVILWQTEAGAAPAVQNAENRTLDSRSRYGTVSRTFHWLMALLIVWQFLKLGDRIGEGEHWVGQTLVPWHVSLGAVLMVLVLLRIVWSLSQLKQRPLHEPATAWLVKGGHLALYGCMLLMPISGVLYLVGNGYGLRVFGQQLVEKGPEVAWAASLGSVHSPLAWLTVLLVLGHIGAALYHRLVKRDDIMQRML</sequence>
<dbReference type="GO" id="GO:0005886">
    <property type="term" value="C:plasma membrane"/>
    <property type="evidence" value="ECO:0007669"/>
    <property type="project" value="UniProtKB-SubCell"/>
</dbReference>
<evidence type="ECO:0000256" key="8">
    <source>
        <dbReference type="ARBA" id="ARBA00022982"/>
    </source>
</evidence>
<keyword evidence="5" id="KW-0349">Heme</keyword>
<dbReference type="Pfam" id="PF01292">
    <property type="entry name" value="Ni_hydr_CYTB"/>
    <property type="match status" value="1"/>
</dbReference>
<organism evidence="15 16">
    <name type="scientific">Stutzerimonas stutzeri</name>
    <name type="common">Pseudomonas stutzeri</name>
    <dbReference type="NCBI Taxonomy" id="316"/>
    <lineage>
        <taxon>Bacteria</taxon>
        <taxon>Pseudomonadati</taxon>
        <taxon>Pseudomonadota</taxon>
        <taxon>Gammaproteobacteria</taxon>
        <taxon>Pseudomonadales</taxon>
        <taxon>Pseudomonadaceae</taxon>
        <taxon>Stutzerimonas</taxon>
    </lineage>
</organism>